<dbReference type="Pfam" id="PF04170">
    <property type="entry name" value="NlpE"/>
    <property type="match status" value="1"/>
</dbReference>
<evidence type="ECO:0008006" key="4">
    <source>
        <dbReference type="Google" id="ProtNLM"/>
    </source>
</evidence>
<reference evidence="3" key="1">
    <citation type="journal article" date="2019" name="Int. J. Syst. Evol. Microbiol.">
        <title>The Global Catalogue of Microorganisms (GCM) 10K type strain sequencing project: providing services to taxonomists for standard genome sequencing and annotation.</title>
        <authorList>
            <consortium name="The Broad Institute Genomics Platform"/>
            <consortium name="The Broad Institute Genome Sequencing Center for Infectious Disease"/>
            <person name="Wu L."/>
            <person name="Ma J."/>
        </authorList>
    </citation>
    <scope>NUCLEOTIDE SEQUENCE [LARGE SCALE GENOMIC DNA]</scope>
    <source>
        <strain evidence="3">JCM 16343</strain>
    </source>
</reference>
<dbReference type="Gene3D" id="2.40.128.640">
    <property type="match status" value="1"/>
</dbReference>
<sequence length="184" mass="19891">MCLALVGCDSQSANAPIQPKAAVNADSQLYAKPDGNPSQLAEPSMQDAAIDADSDDTGGRPLLASAQSDTDVDTATNNKDKEAYSLEATLIGDYGGTVPCGDCERIDVTLNLFSDGSVAKTSVYQHQTDKPQSTTQSGIYRQDERTITIVYENQELDSYHIDGNYLVRLNDDDQPDDDYTLSRL</sequence>
<dbReference type="Proteomes" id="UP001501787">
    <property type="component" value="Unassembled WGS sequence"/>
</dbReference>
<feature type="region of interest" description="Disordered" evidence="1">
    <location>
        <begin position="51"/>
        <end position="76"/>
    </location>
</feature>
<organism evidence="2 3">
    <name type="scientific">Psychrobacter aestuarii</name>
    <dbReference type="NCBI Taxonomy" id="556327"/>
    <lineage>
        <taxon>Bacteria</taxon>
        <taxon>Pseudomonadati</taxon>
        <taxon>Pseudomonadota</taxon>
        <taxon>Gammaproteobacteria</taxon>
        <taxon>Moraxellales</taxon>
        <taxon>Moraxellaceae</taxon>
        <taxon>Psychrobacter</taxon>
    </lineage>
</organism>
<evidence type="ECO:0000313" key="2">
    <source>
        <dbReference type="EMBL" id="GAA0324022.1"/>
    </source>
</evidence>
<proteinExistence type="predicted"/>
<evidence type="ECO:0000256" key="1">
    <source>
        <dbReference type="SAM" id="MobiDB-lite"/>
    </source>
</evidence>
<comment type="caution">
    <text evidence="2">The sequence shown here is derived from an EMBL/GenBank/DDBJ whole genome shotgun (WGS) entry which is preliminary data.</text>
</comment>
<name>A0ABP3FUI7_9GAMM</name>
<protein>
    <recommendedName>
        <fullName evidence="4">Copper resistance protein NlpE</fullName>
    </recommendedName>
</protein>
<feature type="compositionally biased region" description="Polar residues" evidence="1">
    <location>
        <begin position="65"/>
        <end position="76"/>
    </location>
</feature>
<gene>
    <name evidence="2" type="ORF">GCM10009129_22290</name>
</gene>
<dbReference type="EMBL" id="BAAAFR010000008">
    <property type="protein sequence ID" value="GAA0324022.1"/>
    <property type="molecule type" value="Genomic_DNA"/>
</dbReference>
<dbReference type="InterPro" id="IPR007298">
    <property type="entry name" value="Cu-R_lipoprotein_NlpE"/>
</dbReference>
<accession>A0ABP3FUI7</accession>
<evidence type="ECO:0000313" key="3">
    <source>
        <dbReference type="Proteomes" id="UP001501787"/>
    </source>
</evidence>
<keyword evidence="3" id="KW-1185">Reference proteome</keyword>